<keyword evidence="2" id="KW-1185">Reference proteome</keyword>
<gene>
    <name evidence="1" type="ORF">D8674_016122</name>
</gene>
<proteinExistence type="predicted"/>
<name>A0A5N5HEE4_9ROSA</name>
<dbReference type="EMBL" id="SMOL01000160">
    <property type="protein sequence ID" value="KAB2624462.1"/>
    <property type="molecule type" value="Genomic_DNA"/>
</dbReference>
<accession>A0A5N5HEE4</accession>
<sequence length="171" mass="19660">MATQLQEFSLVCEEWTRVEEITRLIRIALQDRRAKKLNIDIAPAWEGGNPILPEIVYTSPDLVSLTMSKVMVQMSDGVVFLSLKSLKVDITHLSDPSCRISKPPIRSILAEFLPELAFEGMIDKFPDVDRHFRVSPETLKLFSLRLHSDFNYEMYYGMAWIYSNLVLGHLN</sequence>
<dbReference type="Proteomes" id="UP000327157">
    <property type="component" value="Chromosome 16"/>
</dbReference>
<evidence type="ECO:0000313" key="1">
    <source>
        <dbReference type="EMBL" id="KAB2624462.1"/>
    </source>
</evidence>
<reference evidence="1 2" key="3">
    <citation type="submission" date="2019-11" db="EMBL/GenBank/DDBJ databases">
        <title>A de novo genome assembly of a pear dwarfing rootstock.</title>
        <authorList>
            <person name="Wang F."/>
            <person name="Wang J."/>
            <person name="Li S."/>
            <person name="Zhang Y."/>
            <person name="Fang M."/>
            <person name="Ma L."/>
            <person name="Zhao Y."/>
            <person name="Jiang S."/>
        </authorList>
    </citation>
    <scope>NUCLEOTIDE SEQUENCE [LARGE SCALE GENOMIC DNA]</scope>
    <source>
        <strain evidence="1">S2</strain>
        <tissue evidence="1">Leaf</tissue>
    </source>
</reference>
<evidence type="ECO:0000313" key="2">
    <source>
        <dbReference type="Proteomes" id="UP000327157"/>
    </source>
</evidence>
<protein>
    <submittedName>
        <fullName evidence="1">F-box/FBD/LRR-repeat protein</fullName>
    </submittedName>
</protein>
<comment type="caution">
    <text evidence="1">The sequence shown here is derived from an EMBL/GenBank/DDBJ whole genome shotgun (WGS) entry which is preliminary data.</text>
</comment>
<dbReference type="AlphaFoldDB" id="A0A5N5HEE4"/>
<reference evidence="2" key="2">
    <citation type="submission" date="2019-10" db="EMBL/GenBank/DDBJ databases">
        <title>A de novo genome assembly of a pear dwarfing rootstock.</title>
        <authorList>
            <person name="Wang F."/>
            <person name="Wang J."/>
            <person name="Li S."/>
            <person name="Zhang Y."/>
            <person name="Fang M."/>
            <person name="Ma L."/>
            <person name="Zhao Y."/>
            <person name="Jiang S."/>
        </authorList>
    </citation>
    <scope>NUCLEOTIDE SEQUENCE [LARGE SCALE GENOMIC DNA]</scope>
</reference>
<organism evidence="1 2">
    <name type="scientific">Pyrus ussuriensis x Pyrus communis</name>
    <dbReference type="NCBI Taxonomy" id="2448454"/>
    <lineage>
        <taxon>Eukaryota</taxon>
        <taxon>Viridiplantae</taxon>
        <taxon>Streptophyta</taxon>
        <taxon>Embryophyta</taxon>
        <taxon>Tracheophyta</taxon>
        <taxon>Spermatophyta</taxon>
        <taxon>Magnoliopsida</taxon>
        <taxon>eudicotyledons</taxon>
        <taxon>Gunneridae</taxon>
        <taxon>Pentapetalae</taxon>
        <taxon>rosids</taxon>
        <taxon>fabids</taxon>
        <taxon>Rosales</taxon>
        <taxon>Rosaceae</taxon>
        <taxon>Amygdaloideae</taxon>
        <taxon>Maleae</taxon>
        <taxon>Pyrus</taxon>
    </lineage>
</organism>
<reference evidence="1 2" key="1">
    <citation type="submission" date="2019-09" db="EMBL/GenBank/DDBJ databases">
        <authorList>
            <person name="Ou C."/>
        </authorList>
    </citation>
    <scope>NUCLEOTIDE SEQUENCE [LARGE SCALE GENOMIC DNA]</scope>
    <source>
        <strain evidence="1">S2</strain>
        <tissue evidence="1">Leaf</tissue>
    </source>
</reference>